<dbReference type="InterPro" id="IPR007855">
    <property type="entry name" value="RDRP"/>
</dbReference>
<evidence type="ECO:0000256" key="8">
    <source>
        <dbReference type="ARBA" id="ARBA00093763"/>
    </source>
</evidence>
<evidence type="ECO:0000313" key="14">
    <source>
        <dbReference type="EMBL" id="CAI0543505.1"/>
    </source>
</evidence>
<evidence type="ECO:0000256" key="10">
    <source>
        <dbReference type="SAM" id="MobiDB-lite"/>
    </source>
</evidence>
<evidence type="ECO:0000259" key="13">
    <source>
        <dbReference type="Pfam" id="PF26253"/>
    </source>
</evidence>
<dbReference type="Pfam" id="PF05183">
    <property type="entry name" value="RdRP"/>
    <property type="match status" value="1"/>
</dbReference>
<evidence type="ECO:0000256" key="6">
    <source>
        <dbReference type="ARBA" id="ARBA00023158"/>
    </source>
</evidence>
<feature type="region of interest" description="Disordered" evidence="10">
    <location>
        <begin position="78"/>
        <end position="110"/>
    </location>
</feature>
<dbReference type="GO" id="GO:0003723">
    <property type="term" value="F:RNA binding"/>
    <property type="evidence" value="ECO:0007669"/>
    <property type="project" value="UniProtKB-KW"/>
</dbReference>
<dbReference type="GO" id="GO:0003968">
    <property type="term" value="F:RNA-directed RNA polymerase activity"/>
    <property type="evidence" value="ECO:0007669"/>
    <property type="project" value="UniProtKB-KW"/>
</dbReference>
<dbReference type="EC" id="2.7.7.48" evidence="9"/>
<comment type="function">
    <text evidence="8 9">Probably involved in the RNA silencing pathway and required for the generation of small interfering RNAs (siRNAs).</text>
</comment>
<feature type="domain" description="RDRP C-terminal head" evidence="13">
    <location>
        <begin position="895"/>
        <end position="1035"/>
    </location>
</feature>
<evidence type="ECO:0000259" key="12">
    <source>
        <dbReference type="Pfam" id="PF26249"/>
    </source>
</evidence>
<protein>
    <recommendedName>
        <fullName evidence="9">RNA-dependent RNA polymerase</fullName>
        <ecNumber evidence="9">2.7.7.48</ecNumber>
    </recommendedName>
</protein>
<evidence type="ECO:0000259" key="11">
    <source>
        <dbReference type="Pfam" id="PF05183"/>
    </source>
</evidence>
<evidence type="ECO:0000256" key="9">
    <source>
        <dbReference type="RuleBase" id="RU363098"/>
    </source>
</evidence>
<comment type="similarity">
    <text evidence="1 9">Belongs to the RdRP family.</text>
</comment>
<evidence type="ECO:0000256" key="1">
    <source>
        <dbReference type="ARBA" id="ARBA00005762"/>
    </source>
</evidence>
<dbReference type="InterPro" id="IPR057596">
    <property type="entry name" value="RDRP_core"/>
</dbReference>
<keyword evidence="6 9" id="KW-0943">RNA-mediated gene silencing</keyword>
<keyword evidence="5 9" id="KW-0694">RNA-binding</keyword>
<accession>A0AAV0QD34</accession>
<dbReference type="AlphaFoldDB" id="A0AAV0QD34"/>
<organism evidence="14 15">
    <name type="scientific">Linum tenue</name>
    <dbReference type="NCBI Taxonomy" id="586396"/>
    <lineage>
        <taxon>Eukaryota</taxon>
        <taxon>Viridiplantae</taxon>
        <taxon>Streptophyta</taxon>
        <taxon>Embryophyta</taxon>
        <taxon>Tracheophyta</taxon>
        <taxon>Spermatophyta</taxon>
        <taxon>Magnoliopsida</taxon>
        <taxon>eudicotyledons</taxon>
        <taxon>Gunneridae</taxon>
        <taxon>Pentapetalae</taxon>
        <taxon>rosids</taxon>
        <taxon>fabids</taxon>
        <taxon>Malpighiales</taxon>
        <taxon>Linaceae</taxon>
        <taxon>Linum</taxon>
    </lineage>
</organism>
<evidence type="ECO:0000256" key="7">
    <source>
        <dbReference type="ARBA" id="ARBA00048744"/>
    </source>
</evidence>
<dbReference type="Pfam" id="PF26249">
    <property type="entry name" value="4HB_RdRP3_N"/>
    <property type="match status" value="1"/>
</dbReference>
<feature type="domain" description="RDRP core" evidence="11">
    <location>
        <begin position="261"/>
        <end position="869"/>
    </location>
</feature>
<evidence type="ECO:0000256" key="5">
    <source>
        <dbReference type="ARBA" id="ARBA00022884"/>
    </source>
</evidence>
<dbReference type="Proteomes" id="UP001154282">
    <property type="component" value="Unassembled WGS sequence"/>
</dbReference>
<reference evidence="14" key="1">
    <citation type="submission" date="2022-08" db="EMBL/GenBank/DDBJ databases">
        <authorList>
            <person name="Gutierrez-Valencia J."/>
        </authorList>
    </citation>
    <scope>NUCLEOTIDE SEQUENCE</scope>
</reference>
<comment type="caution">
    <text evidence="14">The sequence shown here is derived from an EMBL/GenBank/DDBJ whole genome shotgun (WGS) entry which is preliminary data.</text>
</comment>
<dbReference type="PANTHER" id="PTHR23079:SF55">
    <property type="entry name" value="RNA-DIRECTED RNA POLYMERASE"/>
    <property type="match status" value="1"/>
</dbReference>
<feature type="domain" description="RDRP3-5 N-terminal" evidence="12">
    <location>
        <begin position="10"/>
        <end position="74"/>
    </location>
</feature>
<evidence type="ECO:0000256" key="4">
    <source>
        <dbReference type="ARBA" id="ARBA00022695"/>
    </source>
</evidence>
<evidence type="ECO:0000256" key="3">
    <source>
        <dbReference type="ARBA" id="ARBA00022679"/>
    </source>
</evidence>
<keyword evidence="2 9" id="KW-0696">RNA-directed RNA polymerase</keyword>
<dbReference type="PANTHER" id="PTHR23079">
    <property type="entry name" value="RNA-DEPENDENT RNA POLYMERASE"/>
    <property type="match status" value="1"/>
</dbReference>
<dbReference type="GO" id="GO:0031380">
    <property type="term" value="C:nuclear RNA-directed RNA polymerase complex"/>
    <property type="evidence" value="ECO:0007669"/>
    <property type="project" value="TreeGrafter"/>
</dbReference>
<gene>
    <name evidence="14" type="ORF">LITE_LOCUS42854</name>
</gene>
<name>A0AAV0QD34_9ROSI</name>
<keyword evidence="15" id="KW-1185">Reference proteome</keyword>
<evidence type="ECO:0000313" key="15">
    <source>
        <dbReference type="Proteomes" id="UP001154282"/>
    </source>
</evidence>
<sequence>MASSPQQQVPLPEAVEALVAKIRNEQHQPALGLDTRRLLAGVPEQVSIEVLSQIRGHDIKKSFDGFIIYLLRQKSQSPSPTKRLCVPSSTFQTPTPSPPPPQHQFASPTPLGRMVEDRVGQSSPQPFVPRGMECQLQYPPASNGGSAAPMEVLRGLEFRQAFLILSYLGEERLDEKMADRIREMRGWGLPTTMRSFEELVWNAIGKHCLGDDKQCRIKNVDWDPTKPHVYHCIVAHTHFDNRLAITFKVGTSSWNCAHAKHFEGPYVTNMRNFLQTTMGDDNVLMVKFSDGLTRDGKTEKCSEHCYKKLMSIASNGIQVGLHHFRFFVFKDGMKEEKKKDPANSPVKCYFIRMDGYRNFKSTREARSFFMHLDTLPDLSKYMARLSLVLSKTMKLDVPLAAVDVRVEDDISCRDKNNNDVQDKKGNLLIHTDGTGFISEDLARLCPNVSQGRCLESGFGENQEGNFSGSRCREPPLLMQLRLFHYGMAVKGTLLVNKKIGHNTIVVRKSMVKVYKDQNLSDNPTANSLEIVNTSRRPNPAHLSRNLIALLSSGGVPQDFFMDLLNKELQDARSDGFKRRAAARAASFHYEKEMIVSGIPLEESYLNFRLPALMGEENKRLKAGKFLLPDSYYLMGTADPSGALKEGEVCIILDNGQVSGKVLVYRNPGLHFGDVHILEAVYLKEMEDYVGSSRFGIFFPTDGPRSLADEMANGDYDGDMFLVSKYPQLLESFRQSAPWEANSSLTKSPSKAPRSMSDEELENVLFHSFLKTRFQPSATTGMAAESWLAMMDRFLTLGCGSTFEAEKRELRKNILQVIDIYYDALDAPKSGAKVVLPPELRVDLFPNFMEKGEDKSYKSTSILGLIYDEVTKFEDRDDVPVSEIVKLSCFAEEAPRELLEEWKMLYNEYRQDMQSSLQNEADKNAAADEVIEKYKRIFYGQTRKYYLSEAGDVYTSGKKEDWPVIEAVDFHTTKKKKEHLFVEARALYQVVYDYAESQRRKASSIKEQQSAIRLCGFAWRVAGTALCALCISSRAEKPMLCSESAFKEMFGRT</sequence>
<evidence type="ECO:0000256" key="2">
    <source>
        <dbReference type="ARBA" id="ARBA00022484"/>
    </source>
</evidence>
<dbReference type="InterPro" id="IPR058697">
    <property type="entry name" value="RDRP3-5_N"/>
</dbReference>
<comment type="catalytic activity">
    <reaction evidence="7 9">
        <text>RNA(n) + a ribonucleoside 5'-triphosphate = RNA(n+1) + diphosphate</text>
        <dbReference type="Rhea" id="RHEA:21248"/>
        <dbReference type="Rhea" id="RHEA-COMP:14527"/>
        <dbReference type="Rhea" id="RHEA-COMP:17342"/>
        <dbReference type="ChEBI" id="CHEBI:33019"/>
        <dbReference type="ChEBI" id="CHEBI:61557"/>
        <dbReference type="ChEBI" id="CHEBI:140395"/>
        <dbReference type="EC" id="2.7.7.48"/>
    </reaction>
</comment>
<dbReference type="GO" id="GO:0030422">
    <property type="term" value="P:siRNA processing"/>
    <property type="evidence" value="ECO:0007669"/>
    <property type="project" value="TreeGrafter"/>
</dbReference>
<keyword evidence="3 9" id="KW-0808">Transferase</keyword>
<proteinExistence type="inferred from homology"/>
<keyword evidence="4 9" id="KW-0548">Nucleotidyltransferase</keyword>
<dbReference type="InterPro" id="IPR058752">
    <property type="entry name" value="RDRP_C_head"/>
</dbReference>
<dbReference type="EMBL" id="CAMGYJ010000009">
    <property type="protein sequence ID" value="CAI0543505.1"/>
    <property type="molecule type" value="Genomic_DNA"/>
</dbReference>
<dbReference type="Pfam" id="PF26253">
    <property type="entry name" value="RdRP_head"/>
    <property type="match status" value="1"/>
</dbReference>